<dbReference type="Gene3D" id="3.20.20.190">
    <property type="entry name" value="Phosphatidylinositol (PI) phosphodiesterase"/>
    <property type="match status" value="1"/>
</dbReference>
<feature type="domain" description="GP-PDE" evidence="1">
    <location>
        <begin position="35"/>
        <end position="350"/>
    </location>
</feature>
<gene>
    <name evidence="2" type="ORF">IRL76_12370</name>
</gene>
<dbReference type="InterPro" id="IPR030395">
    <property type="entry name" value="GP_PDE_dom"/>
</dbReference>
<evidence type="ECO:0000313" key="3">
    <source>
        <dbReference type="Proteomes" id="UP000594459"/>
    </source>
</evidence>
<dbReference type="PROSITE" id="PS51704">
    <property type="entry name" value="GP_PDE"/>
    <property type="match status" value="1"/>
</dbReference>
<dbReference type="Proteomes" id="UP000594459">
    <property type="component" value="Chromosome"/>
</dbReference>
<proteinExistence type="predicted"/>
<evidence type="ECO:0000259" key="1">
    <source>
        <dbReference type="PROSITE" id="PS51704"/>
    </source>
</evidence>
<organism evidence="2 3">
    <name type="scientific">Qipengyuania soli</name>
    <dbReference type="NCBI Taxonomy" id="2782568"/>
    <lineage>
        <taxon>Bacteria</taxon>
        <taxon>Pseudomonadati</taxon>
        <taxon>Pseudomonadota</taxon>
        <taxon>Alphaproteobacteria</taxon>
        <taxon>Sphingomonadales</taxon>
        <taxon>Erythrobacteraceae</taxon>
        <taxon>Qipengyuania</taxon>
    </lineage>
</organism>
<sequence>MKIWLKRLGFVGALLFLVLTIVNASWLAPTPKGAVKLIAHRGLYQQYDKTGLGRDDCTATRIEQPVHGYLENTVPSIARAAKLGATLVEIDIAPTKDGQLAVFHDWTLDCRTEGKGDTRDATMAELKALDAGYGYTADGGKTFPFRGKHVGAIPTIEEAMAASGRASLIYNFKSKDPREADMVAAAVKAAGRNTGDRGDAFYGGQGPVDRIRTLLPGTWAFSNEEAKQCTKDYVLYGWSGWFPSSCENGTLMIPLDKQFLFWGWPNRMIARAEAHGARIVVVGPLGEGRPRGLDLPEQLGEIPASFNGYAWVEDSLAVIPALIQRFDDRSQEEIDAVYDGLARRRARRGD</sequence>
<dbReference type="EMBL" id="CP064654">
    <property type="protein sequence ID" value="QPC98624.1"/>
    <property type="molecule type" value="Genomic_DNA"/>
</dbReference>
<protein>
    <submittedName>
        <fullName evidence="2">Glycerophosphodiester phosphodiesterase</fullName>
    </submittedName>
</protein>
<dbReference type="GO" id="GO:0006629">
    <property type="term" value="P:lipid metabolic process"/>
    <property type="evidence" value="ECO:0007669"/>
    <property type="project" value="InterPro"/>
</dbReference>
<dbReference type="KEGG" id="qso:IRL76_12370"/>
<dbReference type="PANTHER" id="PTHR43805">
    <property type="entry name" value="GLYCEROPHOSPHORYL DIESTER PHOSPHODIESTERASE"/>
    <property type="match status" value="1"/>
</dbReference>
<dbReference type="RefSeq" id="WP_200981629.1">
    <property type="nucleotide sequence ID" value="NZ_CP064654.1"/>
</dbReference>
<dbReference type="Pfam" id="PF03009">
    <property type="entry name" value="GDPD"/>
    <property type="match status" value="1"/>
</dbReference>
<dbReference type="AlphaFoldDB" id="A0A7S8F3N0"/>
<dbReference type="InterPro" id="IPR017946">
    <property type="entry name" value="PLC-like_Pdiesterase_TIM-brl"/>
</dbReference>
<dbReference type="SUPFAM" id="SSF51695">
    <property type="entry name" value="PLC-like phosphodiesterases"/>
    <property type="match status" value="1"/>
</dbReference>
<name>A0A7S8F3N0_9SPHN</name>
<evidence type="ECO:0000313" key="2">
    <source>
        <dbReference type="EMBL" id="QPC98624.1"/>
    </source>
</evidence>
<dbReference type="GO" id="GO:0008081">
    <property type="term" value="F:phosphoric diester hydrolase activity"/>
    <property type="evidence" value="ECO:0007669"/>
    <property type="project" value="InterPro"/>
</dbReference>
<accession>A0A7S8F3N0</accession>
<dbReference type="PANTHER" id="PTHR43805:SF1">
    <property type="entry name" value="GP-PDE DOMAIN-CONTAINING PROTEIN"/>
    <property type="match status" value="1"/>
</dbReference>
<keyword evidence="3" id="KW-1185">Reference proteome</keyword>
<reference evidence="2 3" key="1">
    <citation type="submission" date="2020-11" db="EMBL/GenBank/DDBJ databases">
        <title>The genome sequence of Erythrobacter sp. 6D36.</title>
        <authorList>
            <person name="Liu Y."/>
        </authorList>
    </citation>
    <scope>NUCLEOTIDE SEQUENCE [LARGE SCALE GENOMIC DNA]</scope>
    <source>
        <strain evidence="2 3">6D36</strain>
    </source>
</reference>